<gene>
    <name evidence="2" type="ORF">BDN70DRAFT_872521</name>
</gene>
<evidence type="ECO:0000313" key="3">
    <source>
        <dbReference type="Proteomes" id="UP000807469"/>
    </source>
</evidence>
<protein>
    <submittedName>
        <fullName evidence="2">Uncharacterized protein</fullName>
    </submittedName>
</protein>
<dbReference type="AlphaFoldDB" id="A0A9P6CYV4"/>
<accession>A0A9P6CYV4</accession>
<name>A0A9P6CYV4_9AGAR</name>
<reference evidence="2" key="1">
    <citation type="submission" date="2020-11" db="EMBL/GenBank/DDBJ databases">
        <authorList>
            <consortium name="DOE Joint Genome Institute"/>
            <person name="Ahrendt S."/>
            <person name="Riley R."/>
            <person name="Andreopoulos W."/>
            <person name="Labutti K."/>
            <person name="Pangilinan J."/>
            <person name="Ruiz-Duenas F.J."/>
            <person name="Barrasa J.M."/>
            <person name="Sanchez-Garcia M."/>
            <person name="Camarero S."/>
            <person name="Miyauchi S."/>
            <person name="Serrano A."/>
            <person name="Linde D."/>
            <person name="Babiker R."/>
            <person name="Drula E."/>
            <person name="Ayuso-Fernandez I."/>
            <person name="Pacheco R."/>
            <person name="Padilla G."/>
            <person name="Ferreira P."/>
            <person name="Barriuso J."/>
            <person name="Kellner H."/>
            <person name="Castanera R."/>
            <person name="Alfaro M."/>
            <person name="Ramirez L."/>
            <person name="Pisabarro A.G."/>
            <person name="Kuo A."/>
            <person name="Tritt A."/>
            <person name="Lipzen A."/>
            <person name="He G."/>
            <person name="Yan M."/>
            <person name="Ng V."/>
            <person name="Cullen D."/>
            <person name="Martin F."/>
            <person name="Rosso M.-N."/>
            <person name="Henrissat B."/>
            <person name="Hibbett D."/>
            <person name="Martinez A.T."/>
            <person name="Grigoriev I.V."/>
        </authorList>
    </citation>
    <scope>NUCLEOTIDE SEQUENCE</scope>
    <source>
        <strain evidence="2">CIRM-BRFM 674</strain>
    </source>
</reference>
<organism evidence="2 3">
    <name type="scientific">Pholiota conissans</name>
    <dbReference type="NCBI Taxonomy" id="109636"/>
    <lineage>
        <taxon>Eukaryota</taxon>
        <taxon>Fungi</taxon>
        <taxon>Dikarya</taxon>
        <taxon>Basidiomycota</taxon>
        <taxon>Agaricomycotina</taxon>
        <taxon>Agaricomycetes</taxon>
        <taxon>Agaricomycetidae</taxon>
        <taxon>Agaricales</taxon>
        <taxon>Agaricineae</taxon>
        <taxon>Strophariaceae</taxon>
        <taxon>Pholiota</taxon>
    </lineage>
</organism>
<evidence type="ECO:0000313" key="2">
    <source>
        <dbReference type="EMBL" id="KAF9484492.1"/>
    </source>
</evidence>
<feature type="compositionally biased region" description="Basic and acidic residues" evidence="1">
    <location>
        <begin position="367"/>
        <end position="378"/>
    </location>
</feature>
<dbReference type="EMBL" id="MU155143">
    <property type="protein sequence ID" value="KAF9484492.1"/>
    <property type="molecule type" value="Genomic_DNA"/>
</dbReference>
<sequence>MAYTYYQQTAQPGYGTSQYQFGPPPPVTFQPQPSWGGPDFYRAHAATSDPYLFDHAWNRVREYGGAPAGGMGVGLHEARHWHRRAYGPQNEIAYLAPEELGHAAAYEAYRSWIYNKHMYEPLSGDIERQREALTGLAVAEATRLLQYSSHAMDQYARLAATEAAAHTANYIFYQTREEDYRSRSRFRTGSLDDPYARDDELLYPYAHARSRSRHGRSLSRHRSYSQSGMMPYPGQAYSSSSIAGVPQTAFPGYGSYGSQAVMPVGSYGSAYGVPMSAGSAYGSMGMGISPSYSAGIAPGMATSYTGSSLGVPMYPRSRSSSFSYPQQYATQPAPYMGTAVSMPVGMPATGGQTIVIQRPRKHKHSKRSSDPEYDDNRSHHSHHSSRYRDD</sequence>
<keyword evidence="3" id="KW-1185">Reference proteome</keyword>
<feature type="compositionally biased region" description="Basic residues" evidence="1">
    <location>
        <begin position="379"/>
        <end position="390"/>
    </location>
</feature>
<proteinExistence type="predicted"/>
<dbReference type="OrthoDB" id="2802356at2759"/>
<evidence type="ECO:0000256" key="1">
    <source>
        <dbReference type="SAM" id="MobiDB-lite"/>
    </source>
</evidence>
<comment type="caution">
    <text evidence="2">The sequence shown here is derived from an EMBL/GenBank/DDBJ whole genome shotgun (WGS) entry which is preliminary data.</text>
</comment>
<feature type="region of interest" description="Disordered" evidence="1">
    <location>
        <begin position="353"/>
        <end position="390"/>
    </location>
</feature>
<dbReference type="Proteomes" id="UP000807469">
    <property type="component" value="Unassembled WGS sequence"/>
</dbReference>